<dbReference type="PANTHER" id="PTHR14218">
    <property type="entry name" value="PROTEASE S8 TRIPEPTIDYL PEPTIDASE I CLN2"/>
    <property type="match status" value="1"/>
</dbReference>
<comment type="caution">
    <text evidence="8">Lacks conserved residue(s) required for the propagation of feature annotation.</text>
</comment>
<dbReference type="EMBL" id="SMCS01000006">
    <property type="protein sequence ID" value="TCV92743.1"/>
    <property type="molecule type" value="Genomic_DNA"/>
</dbReference>
<dbReference type="CDD" id="cd11377">
    <property type="entry name" value="Pro-peptidase_S53"/>
    <property type="match status" value="1"/>
</dbReference>
<dbReference type="Gene3D" id="3.40.50.200">
    <property type="entry name" value="Peptidase S8/S53 domain"/>
    <property type="match status" value="1"/>
</dbReference>
<protein>
    <submittedName>
        <fullName evidence="11">Subtilase family protein</fullName>
    </submittedName>
</protein>
<keyword evidence="12" id="KW-1185">Reference proteome</keyword>
<dbReference type="InterPro" id="IPR000209">
    <property type="entry name" value="Peptidase_S8/S53_dom"/>
</dbReference>
<feature type="active site" description="Charge relay system" evidence="8">
    <location>
        <position position="289"/>
    </location>
</feature>
<proteinExistence type="predicted"/>
<comment type="caution">
    <text evidence="11">The sequence shown here is derived from an EMBL/GenBank/DDBJ whole genome shotgun (WGS) entry which is preliminary data.</text>
</comment>
<evidence type="ECO:0000256" key="9">
    <source>
        <dbReference type="SAM" id="SignalP"/>
    </source>
</evidence>
<comment type="cofactor">
    <cofactor evidence="1">
        <name>Ca(2+)</name>
        <dbReference type="ChEBI" id="CHEBI:29108"/>
    </cofactor>
</comment>
<reference evidence="11 12" key="1">
    <citation type="submission" date="2019-03" db="EMBL/GenBank/DDBJ databases">
        <title>Above-ground endophytic microbial communities from plants in different locations in the United States.</title>
        <authorList>
            <person name="Frank C."/>
        </authorList>
    </citation>
    <scope>NUCLEOTIDE SEQUENCE [LARGE SCALE GENOMIC DNA]</scope>
    <source>
        <strain evidence="11 12">LP_13_YM</strain>
    </source>
</reference>
<evidence type="ECO:0000313" key="12">
    <source>
        <dbReference type="Proteomes" id="UP000295645"/>
    </source>
</evidence>
<keyword evidence="6" id="KW-0106">Calcium</keyword>
<dbReference type="InterPro" id="IPR030400">
    <property type="entry name" value="Sedolisin_dom"/>
</dbReference>
<keyword evidence="5 8" id="KW-0720">Serine protease</keyword>
<evidence type="ECO:0000256" key="8">
    <source>
        <dbReference type="PROSITE-ProRule" id="PRU01032"/>
    </source>
</evidence>
<evidence type="ECO:0000256" key="5">
    <source>
        <dbReference type="ARBA" id="ARBA00022825"/>
    </source>
</evidence>
<feature type="chain" id="PRO_5020577618" evidence="9">
    <location>
        <begin position="28"/>
        <end position="636"/>
    </location>
</feature>
<dbReference type="InterPro" id="IPR015366">
    <property type="entry name" value="S53_propep"/>
</dbReference>
<sequence>MLANLRRHVLAASLSAVLFSFSLAAYARDEGPTIDLGSADPNQTVNVTLVLKLQHTESLEQYVYQTVTPGNPQYGHFLSTSQFASRFGPSDRDLAQIGAFLQKNGIAEVEVLPSHLAIRATGTIGQFSTAFQTPVHEYERDGHRFHRPSHHPELPVALSNTLVIAAGLSNEPKYISHRVNSNKVVALTAAPAIATLTTASGSTATNTPGEYTVGDVANFYNINPLYQAGINGKGTTIGIVTLAGFLPQDAYDYWSLIGLTTKPGRITQVHVDGGGVISSAAGSGETSLDVEQSGGLAPFADILVYDAPNTSGGFLGAFYKAVSDNVADSISVSWGQPEIFYFDSPLTGGDYTSELVAFHQVFLEAAAQGISMFAATGDSGAYDTVRALGHTDFSAPLTVDAPASDPFITAAGGTTLPFTFSFAGGPKASIATEQVWGWDYLQTYLDKVRPGVYDLFATGGGGGVSIFWPTPFYQRFTHGIRQSEANQSLVAQNPSVSLPGYTQTTPLTLLTLPAHYSGRNLPDVSLNADPETGYLLISSTDAENGVVTGEGGTSFVAPQLNGISALLTQNAGHRVGFWNPQVYLLQDFLGYGKYSPVSDIKAGDNWFYQGKNGYDPGAGLGTLDVSKYARLLKFGF</sequence>
<dbReference type="SMART" id="SM00944">
    <property type="entry name" value="Pro-kuma_activ"/>
    <property type="match status" value="1"/>
</dbReference>
<evidence type="ECO:0000256" key="3">
    <source>
        <dbReference type="ARBA" id="ARBA00022723"/>
    </source>
</evidence>
<dbReference type="GO" id="GO:0046872">
    <property type="term" value="F:metal ion binding"/>
    <property type="evidence" value="ECO:0007669"/>
    <property type="project" value="UniProtKB-KW"/>
</dbReference>
<organism evidence="11 12">
    <name type="scientific">Luteibacter rhizovicinus</name>
    <dbReference type="NCBI Taxonomy" id="242606"/>
    <lineage>
        <taxon>Bacteria</taxon>
        <taxon>Pseudomonadati</taxon>
        <taxon>Pseudomonadota</taxon>
        <taxon>Gammaproteobacteria</taxon>
        <taxon>Lysobacterales</taxon>
        <taxon>Rhodanobacteraceae</taxon>
        <taxon>Luteibacter</taxon>
    </lineage>
</organism>
<keyword evidence="2 8" id="KW-0645">Protease</keyword>
<dbReference type="InterPro" id="IPR050819">
    <property type="entry name" value="Tripeptidyl-peptidase_I"/>
</dbReference>
<evidence type="ECO:0000259" key="10">
    <source>
        <dbReference type="PROSITE" id="PS51695"/>
    </source>
</evidence>
<evidence type="ECO:0000256" key="2">
    <source>
        <dbReference type="ARBA" id="ARBA00022670"/>
    </source>
</evidence>
<evidence type="ECO:0000313" key="11">
    <source>
        <dbReference type="EMBL" id="TCV92743.1"/>
    </source>
</evidence>
<dbReference type="InterPro" id="IPR036852">
    <property type="entry name" value="Peptidase_S8/S53_dom_sf"/>
</dbReference>
<accession>A0A4R3YPA6</accession>
<evidence type="ECO:0000256" key="1">
    <source>
        <dbReference type="ARBA" id="ARBA00001913"/>
    </source>
</evidence>
<dbReference type="SUPFAM" id="SSF52743">
    <property type="entry name" value="Subtilisin-like"/>
    <property type="match status" value="1"/>
</dbReference>
<feature type="domain" description="Peptidase S53" evidence="10">
    <location>
        <begin position="210"/>
        <end position="635"/>
    </location>
</feature>
<dbReference type="PROSITE" id="PS51695">
    <property type="entry name" value="SEDOLISIN"/>
    <property type="match status" value="1"/>
</dbReference>
<dbReference type="GO" id="GO:0004252">
    <property type="term" value="F:serine-type endopeptidase activity"/>
    <property type="evidence" value="ECO:0007669"/>
    <property type="project" value="UniProtKB-UniRule"/>
</dbReference>
<keyword evidence="4 8" id="KW-0378">Hydrolase</keyword>
<dbReference type="AlphaFoldDB" id="A0A4R3YPA6"/>
<dbReference type="Pfam" id="PF09286">
    <property type="entry name" value="Pro-kuma_activ"/>
    <property type="match status" value="1"/>
</dbReference>
<keyword evidence="7" id="KW-0865">Zymogen</keyword>
<feature type="active site" description="Charge relay system" evidence="8">
    <location>
        <position position="554"/>
    </location>
</feature>
<evidence type="ECO:0000256" key="7">
    <source>
        <dbReference type="ARBA" id="ARBA00023145"/>
    </source>
</evidence>
<dbReference type="Proteomes" id="UP000295645">
    <property type="component" value="Unassembled WGS sequence"/>
</dbReference>
<dbReference type="OrthoDB" id="9002785at2"/>
<keyword evidence="3" id="KW-0479">Metal-binding</keyword>
<feature type="signal peptide" evidence="9">
    <location>
        <begin position="1"/>
        <end position="27"/>
    </location>
</feature>
<keyword evidence="9" id="KW-0732">Signal</keyword>
<dbReference type="Pfam" id="PF00082">
    <property type="entry name" value="Peptidase_S8"/>
    <property type="match status" value="1"/>
</dbReference>
<dbReference type="CDD" id="cd04056">
    <property type="entry name" value="Peptidases_S53"/>
    <property type="match status" value="1"/>
</dbReference>
<feature type="active site" description="Charge relay system" evidence="8">
    <location>
        <position position="285"/>
    </location>
</feature>
<dbReference type="SUPFAM" id="SSF54897">
    <property type="entry name" value="Protease propeptides/inhibitors"/>
    <property type="match status" value="1"/>
</dbReference>
<evidence type="ECO:0000256" key="4">
    <source>
        <dbReference type="ARBA" id="ARBA00022801"/>
    </source>
</evidence>
<dbReference type="GO" id="GO:0008240">
    <property type="term" value="F:tripeptidyl-peptidase activity"/>
    <property type="evidence" value="ECO:0007669"/>
    <property type="project" value="TreeGrafter"/>
</dbReference>
<evidence type="ECO:0000256" key="6">
    <source>
        <dbReference type="ARBA" id="ARBA00022837"/>
    </source>
</evidence>
<dbReference type="PANTHER" id="PTHR14218:SF15">
    <property type="entry name" value="TRIPEPTIDYL-PEPTIDASE 1"/>
    <property type="match status" value="1"/>
</dbReference>
<dbReference type="GO" id="GO:0006508">
    <property type="term" value="P:proteolysis"/>
    <property type="evidence" value="ECO:0007669"/>
    <property type="project" value="UniProtKB-KW"/>
</dbReference>
<gene>
    <name evidence="11" type="ORF">EC912_10681</name>
</gene>
<dbReference type="RefSeq" id="WP_132145406.1">
    <property type="nucleotide sequence ID" value="NZ_SMCS01000006.1"/>
</dbReference>
<name>A0A4R3YPA6_9GAMM</name>